<accession>A0A521CR57</accession>
<evidence type="ECO:0000256" key="3">
    <source>
        <dbReference type="ARBA" id="ARBA00022989"/>
    </source>
</evidence>
<dbReference type="InterPro" id="IPR052719">
    <property type="entry name" value="CvpA-like"/>
</dbReference>
<sequence>MSVLDLIIGIPILYFGYRGVVNGLVKEILNIVAIILAVFLTFNYMDALAGIIAPFFEEGASYVPFVSGALIFLGTLIVVALIAWGTKELLEAVNLSLVNRIFGALFGALKSGVVVSAILLLLAGFNIPSEQTREESYLYPAVIYIAPMTYNAIASIYPGAENYTETLKKNIGEYNPLENIPFLNDN</sequence>
<reference evidence="6 7" key="1">
    <citation type="submission" date="2017-05" db="EMBL/GenBank/DDBJ databases">
        <authorList>
            <person name="Varghese N."/>
            <person name="Submissions S."/>
        </authorList>
    </citation>
    <scope>NUCLEOTIDE SEQUENCE [LARGE SCALE GENOMIC DNA]</scope>
    <source>
        <strain evidence="6 7">DSM 21985</strain>
    </source>
</reference>
<dbReference type="GO" id="GO:0009403">
    <property type="term" value="P:toxin biosynthetic process"/>
    <property type="evidence" value="ECO:0007669"/>
    <property type="project" value="InterPro"/>
</dbReference>
<dbReference type="EMBL" id="FXTP01000006">
    <property type="protein sequence ID" value="SMO61959.1"/>
    <property type="molecule type" value="Genomic_DNA"/>
</dbReference>
<evidence type="ECO:0000256" key="2">
    <source>
        <dbReference type="ARBA" id="ARBA00022692"/>
    </source>
</evidence>
<dbReference type="InterPro" id="IPR003825">
    <property type="entry name" value="Colicin-V_CvpA"/>
</dbReference>
<dbReference type="AlphaFoldDB" id="A0A521CR57"/>
<feature type="transmembrane region" description="Helical" evidence="5">
    <location>
        <begin position="6"/>
        <end position="25"/>
    </location>
</feature>
<comment type="subcellular location">
    <subcellularLocation>
        <location evidence="1">Membrane</location>
        <topology evidence="1">Multi-pass membrane protein</topology>
    </subcellularLocation>
</comment>
<keyword evidence="7" id="KW-1185">Reference proteome</keyword>
<dbReference type="PANTHER" id="PTHR36926">
    <property type="entry name" value="COLICIN V PRODUCTION PROTEIN"/>
    <property type="match status" value="1"/>
</dbReference>
<feature type="transmembrane region" description="Helical" evidence="5">
    <location>
        <begin position="62"/>
        <end position="85"/>
    </location>
</feature>
<keyword evidence="4 5" id="KW-0472">Membrane</keyword>
<evidence type="ECO:0000256" key="1">
    <source>
        <dbReference type="ARBA" id="ARBA00004141"/>
    </source>
</evidence>
<feature type="transmembrane region" description="Helical" evidence="5">
    <location>
        <begin position="32"/>
        <end position="56"/>
    </location>
</feature>
<gene>
    <name evidence="6" type="ORF">SAMN06265219_10692</name>
</gene>
<evidence type="ECO:0000256" key="4">
    <source>
        <dbReference type="ARBA" id="ARBA00023136"/>
    </source>
</evidence>
<keyword evidence="3 5" id="KW-1133">Transmembrane helix</keyword>
<proteinExistence type="predicted"/>
<organism evidence="6 7">
    <name type="scientific">Gracilimonas mengyeensis</name>
    <dbReference type="NCBI Taxonomy" id="1302730"/>
    <lineage>
        <taxon>Bacteria</taxon>
        <taxon>Pseudomonadati</taxon>
        <taxon>Balneolota</taxon>
        <taxon>Balneolia</taxon>
        <taxon>Balneolales</taxon>
        <taxon>Balneolaceae</taxon>
        <taxon>Gracilimonas</taxon>
    </lineage>
</organism>
<dbReference type="PANTHER" id="PTHR36926:SF1">
    <property type="entry name" value="COLICIN V PRODUCTION PROTEIN"/>
    <property type="match status" value="1"/>
</dbReference>
<feature type="transmembrane region" description="Helical" evidence="5">
    <location>
        <begin position="137"/>
        <end position="160"/>
    </location>
</feature>
<name>A0A521CR57_9BACT</name>
<dbReference type="Proteomes" id="UP000317557">
    <property type="component" value="Unassembled WGS sequence"/>
</dbReference>
<evidence type="ECO:0000313" key="7">
    <source>
        <dbReference type="Proteomes" id="UP000317557"/>
    </source>
</evidence>
<protein>
    <submittedName>
        <fullName evidence="6">Membrane protein required for colicin V production</fullName>
    </submittedName>
</protein>
<evidence type="ECO:0000256" key="5">
    <source>
        <dbReference type="SAM" id="Phobius"/>
    </source>
</evidence>
<keyword evidence="2 5" id="KW-0812">Transmembrane</keyword>
<dbReference type="OrthoDB" id="9799585at2"/>
<dbReference type="Pfam" id="PF02674">
    <property type="entry name" value="Colicin_V"/>
    <property type="match status" value="1"/>
</dbReference>
<feature type="transmembrane region" description="Helical" evidence="5">
    <location>
        <begin position="97"/>
        <end position="125"/>
    </location>
</feature>
<evidence type="ECO:0000313" key="6">
    <source>
        <dbReference type="EMBL" id="SMO61959.1"/>
    </source>
</evidence>
<dbReference type="RefSeq" id="WP_142454121.1">
    <property type="nucleotide sequence ID" value="NZ_FXTP01000006.1"/>
</dbReference>
<dbReference type="GO" id="GO:0016020">
    <property type="term" value="C:membrane"/>
    <property type="evidence" value="ECO:0007669"/>
    <property type="project" value="UniProtKB-SubCell"/>
</dbReference>